<feature type="transmembrane region" description="Helical" evidence="1">
    <location>
        <begin position="691"/>
        <end position="716"/>
    </location>
</feature>
<accession>A0A6B0YTS3</accession>
<dbReference type="PANTHER" id="PTHR10790:SF51">
    <property type="entry name" value="TETRATRICOPEPTIDE REPEAT PROTEIN"/>
    <property type="match status" value="1"/>
</dbReference>
<feature type="transmembrane region" description="Helical" evidence="1">
    <location>
        <begin position="163"/>
        <end position="187"/>
    </location>
</feature>
<feature type="transmembrane region" description="Helical" evidence="1">
    <location>
        <begin position="67"/>
        <end position="85"/>
    </location>
</feature>
<dbReference type="PANTHER" id="PTHR10790">
    <property type="entry name" value="TPR-DOMAIN CONTAINING PROTEIN"/>
    <property type="match status" value="1"/>
</dbReference>
<organism evidence="2">
    <name type="scientific">Caldilineaceae bacterium SB0664_bin_27</name>
    <dbReference type="NCBI Taxonomy" id="2605260"/>
    <lineage>
        <taxon>Bacteria</taxon>
        <taxon>Bacillati</taxon>
        <taxon>Chloroflexota</taxon>
        <taxon>Caldilineae</taxon>
        <taxon>Caldilineales</taxon>
        <taxon>Caldilineaceae</taxon>
    </lineage>
</organism>
<feature type="transmembrane region" description="Helical" evidence="1">
    <location>
        <begin position="6"/>
        <end position="27"/>
    </location>
</feature>
<feature type="transmembrane region" description="Helical" evidence="1">
    <location>
        <begin position="589"/>
        <end position="606"/>
    </location>
</feature>
<proteinExistence type="predicted"/>
<dbReference type="Pfam" id="PF10060">
    <property type="entry name" value="DUF2298"/>
    <property type="match status" value="1"/>
</dbReference>
<feature type="transmembrane region" description="Helical" evidence="1">
    <location>
        <begin position="350"/>
        <end position="367"/>
    </location>
</feature>
<feature type="transmembrane region" description="Helical" evidence="1">
    <location>
        <begin position="433"/>
        <end position="450"/>
    </location>
</feature>
<feature type="transmembrane region" description="Helical" evidence="1">
    <location>
        <begin position="462"/>
        <end position="485"/>
    </location>
</feature>
<feature type="transmembrane region" description="Helical" evidence="1">
    <location>
        <begin position="242"/>
        <end position="264"/>
    </location>
</feature>
<feature type="transmembrane region" description="Helical" evidence="1">
    <location>
        <begin position="199"/>
        <end position="217"/>
    </location>
</feature>
<dbReference type="EMBL" id="VXRG01000073">
    <property type="protein sequence ID" value="MXY93525.1"/>
    <property type="molecule type" value="Genomic_DNA"/>
</dbReference>
<keyword evidence="1" id="KW-1133">Transmembrane helix</keyword>
<evidence type="ECO:0000313" key="2">
    <source>
        <dbReference type="EMBL" id="MXY93525.1"/>
    </source>
</evidence>
<keyword evidence="1" id="KW-0812">Transmembrane</keyword>
<feature type="transmembrane region" description="Helical" evidence="1">
    <location>
        <begin position="39"/>
        <end position="61"/>
    </location>
</feature>
<evidence type="ECO:0000256" key="1">
    <source>
        <dbReference type="SAM" id="Phobius"/>
    </source>
</evidence>
<reference evidence="2" key="1">
    <citation type="submission" date="2019-09" db="EMBL/GenBank/DDBJ databases">
        <title>Characterisation of the sponge microbiome using genome-centric metagenomics.</title>
        <authorList>
            <person name="Engelberts J.P."/>
            <person name="Robbins S.J."/>
            <person name="De Goeij J.M."/>
            <person name="Aranda M."/>
            <person name="Bell S.C."/>
            <person name="Webster N.S."/>
        </authorList>
    </citation>
    <scope>NUCLEOTIDE SEQUENCE</scope>
    <source>
        <strain evidence="2">SB0664_bin_27</strain>
    </source>
</reference>
<feature type="transmembrane region" description="Helical" evidence="1">
    <location>
        <begin position="618"/>
        <end position="635"/>
    </location>
</feature>
<feature type="transmembrane region" description="Helical" evidence="1">
    <location>
        <begin position="105"/>
        <end position="129"/>
    </location>
</feature>
<dbReference type="InterPro" id="IPR018746">
    <property type="entry name" value="DUF2298"/>
</dbReference>
<dbReference type="NCBIfam" id="TIGR03662">
    <property type="entry name" value="Chlor_Arch_YYY"/>
    <property type="match status" value="1"/>
</dbReference>
<feature type="transmembrane region" description="Helical" evidence="1">
    <location>
        <begin position="505"/>
        <end position="527"/>
    </location>
</feature>
<name>A0A6B0YTS3_9CHLR</name>
<protein>
    <recommendedName>
        <fullName evidence="3">YYY domain-containing protein</fullName>
    </recommendedName>
</protein>
<feature type="transmembrane region" description="Helical" evidence="1">
    <location>
        <begin position="655"/>
        <end position="679"/>
    </location>
</feature>
<comment type="caution">
    <text evidence="2">The sequence shown here is derived from an EMBL/GenBank/DDBJ whole genome shotgun (WGS) entry which is preliminary data.</text>
</comment>
<feature type="transmembrane region" description="Helical" evidence="1">
    <location>
        <begin position="534"/>
        <end position="553"/>
    </location>
</feature>
<sequence>MLEIVTAFLGWYLTTQIVGFAAMPLTLRYFSSLPDRGYAFARVLGIFLVSLVLWLGTSYGLLRNLPGGAWVSLLIIGLLSLWPVLQSEGVREKGPILRLRSLVRFAPSPAYVLTVEILFLVAFAVWTYVRAYDPAINHTEQPMDLMFLNGIWSSPSYPPRDPWLAGFAISYYYFGYWMLSTLAHLAGQPPEIAYNLGQACWFGLLVTACFGVGYNLYRLRLLELGTDSETGGTTDRAEDKRWTGGVLAALPFIAGLLTSTAVALTSNLHVILEWLYAQGVRIDGLARIVDVYGFPERSSVTGHWYIDSGWSWWWRASRVIEDVDLSGNHIEIIDEFPIFSYVLSDNHPHLLAMPFVLLVIGMALNWYKAAGPEAADSAADQEQIVEEATGWWAAFSTKMDSYFSAIARPIGPARLSLLIAATGGLLFLNTWDFPPYWLLLILVAMLTGTRHSRDAAGGLHQALTRGSIIASAVVVGALLLYMPYFLTAQSQAGGVLPNLLHPTRLPQFLLMFGHFLLAGAGLLFLGWREQRPSAAVLGVAAALVIGLPLVFLITSGLLSAVGSGATGAAAGETDGLLTSMVERRLGRPWTFLLLGGLTTFSVGLLWRRLTDPGHASRATTFVLSLFAIACLLTYMPEFAYLRDNFGHRMNTVFKFYYQSWLLLGIAAAFAIALHIELVVRRFQPDGEVTATAPVLGFVPPALSLLLILACLIYPVAGAYVKVKSFGTREPTLNGLDYVGADELAVIDWIRSNTLPESVILEAKGGSYRVSSARISAATGRATLLGWDGHEAQWRGRAYSRMAEGRAEAIQEVYRSPRPTTLQETLNRWKIDYVIVGPEERAQYGVTPALEGRIEQLLDLAFEQGGFRIYSAMGASER</sequence>
<dbReference type="AlphaFoldDB" id="A0A6B0YTS3"/>
<evidence type="ECO:0008006" key="3">
    <source>
        <dbReference type="Google" id="ProtNLM"/>
    </source>
</evidence>
<gene>
    <name evidence="2" type="ORF">F4Y42_08765</name>
</gene>
<keyword evidence="1" id="KW-0472">Membrane</keyword>